<protein>
    <recommendedName>
        <fullName evidence="3">Reverse transcriptase</fullName>
    </recommendedName>
</protein>
<dbReference type="Gene3D" id="3.10.10.10">
    <property type="entry name" value="HIV Type 1 Reverse Transcriptase, subunit A, domain 1"/>
    <property type="match status" value="1"/>
</dbReference>
<dbReference type="EMBL" id="CAMGYJ010000002">
    <property type="protein sequence ID" value="CAI0377421.1"/>
    <property type="molecule type" value="Genomic_DNA"/>
</dbReference>
<keyword evidence="2" id="KW-1185">Reference proteome</keyword>
<dbReference type="AlphaFoldDB" id="A0AAV0GWK5"/>
<reference evidence="1" key="1">
    <citation type="submission" date="2022-08" db="EMBL/GenBank/DDBJ databases">
        <authorList>
            <person name="Gutierrez-Valencia J."/>
        </authorList>
    </citation>
    <scope>NUCLEOTIDE SEQUENCE</scope>
</reference>
<comment type="caution">
    <text evidence="1">The sequence shown here is derived from an EMBL/GenBank/DDBJ whole genome shotgun (WGS) entry which is preliminary data.</text>
</comment>
<organism evidence="1 2">
    <name type="scientific">Linum tenue</name>
    <dbReference type="NCBI Taxonomy" id="586396"/>
    <lineage>
        <taxon>Eukaryota</taxon>
        <taxon>Viridiplantae</taxon>
        <taxon>Streptophyta</taxon>
        <taxon>Embryophyta</taxon>
        <taxon>Tracheophyta</taxon>
        <taxon>Spermatophyta</taxon>
        <taxon>Magnoliopsida</taxon>
        <taxon>eudicotyledons</taxon>
        <taxon>Gunneridae</taxon>
        <taxon>Pentapetalae</taxon>
        <taxon>rosids</taxon>
        <taxon>fabids</taxon>
        <taxon>Malpighiales</taxon>
        <taxon>Linaceae</taxon>
        <taxon>Linum</taxon>
    </lineage>
</organism>
<accession>A0AAV0GWK5</accession>
<gene>
    <name evidence="1" type="ORF">LITE_LOCUS1443</name>
</gene>
<evidence type="ECO:0008006" key="3">
    <source>
        <dbReference type="Google" id="ProtNLM"/>
    </source>
</evidence>
<dbReference type="SUPFAM" id="SSF56672">
    <property type="entry name" value="DNA/RNA polymerases"/>
    <property type="match status" value="1"/>
</dbReference>
<dbReference type="Proteomes" id="UP001154282">
    <property type="component" value="Unassembled WGS sequence"/>
</dbReference>
<name>A0AAV0GWK5_9ROSI</name>
<dbReference type="InterPro" id="IPR043502">
    <property type="entry name" value="DNA/RNA_pol_sf"/>
</dbReference>
<evidence type="ECO:0000313" key="1">
    <source>
        <dbReference type="EMBL" id="CAI0377421.1"/>
    </source>
</evidence>
<evidence type="ECO:0000313" key="2">
    <source>
        <dbReference type="Proteomes" id="UP001154282"/>
    </source>
</evidence>
<sequence length="80" mass="9412">MNSDIEKHCRQEIKELLKKGLIRSSQSSWSCSAFYVINNAEKERGVPRLVINYKPLNKAMKWINILSPTKRIYSRNFRSP</sequence>
<proteinExistence type="predicted"/>